<feature type="coiled-coil region" evidence="1">
    <location>
        <begin position="228"/>
        <end position="255"/>
    </location>
</feature>
<keyword evidence="4" id="KW-1185">Reference proteome</keyword>
<keyword evidence="1" id="KW-0175">Coiled coil</keyword>
<feature type="compositionally biased region" description="Acidic residues" evidence="2">
    <location>
        <begin position="298"/>
        <end position="307"/>
    </location>
</feature>
<dbReference type="STRING" id="1214242.B446_09410"/>
<dbReference type="Gene3D" id="3.40.50.300">
    <property type="entry name" value="P-loop containing nucleotide triphosphate hydrolases"/>
    <property type="match status" value="1"/>
</dbReference>
<reference evidence="3 4" key="2">
    <citation type="journal article" date="2013" name="J. Biotechnol.">
        <title>Complete genome sequence of the kirromycin producer Streptomyces collinus Tu 365 consisting of a linear chromosome and two linear plasmids.</title>
        <authorList>
            <person name="Ruckert C."/>
            <person name="Szczepanowski R."/>
            <person name="Albersmeier A."/>
            <person name="Goesmann A."/>
            <person name="Iftime D."/>
            <person name="Musiol E.M."/>
            <person name="Blin K."/>
            <person name="Wohlleben W."/>
            <person name="Puhler A."/>
            <person name="Kalinowski J."/>
            <person name="Weber T."/>
        </authorList>
    </citation>
    <scope>NUCLEOTIDE SEQUENCE [LARGE SCALE GENOMIC DNA]</scope>
    <source>
        <strain evidence="4">DSM 40733 / Tue 365</strain>
    </source>
</reference>
<sequence>MNSFRVWITRAKQPQLVSVARCALAWACRALIDEYGCPDAVVREPMVHQLRVMLEVLEPPLARCALYGLLSVEPESLPAGHMAREHVDILQAAADLQPPSNPAETLGRVVTVTGPSVSDQANEERTTAVAASGADDGRQPDGAIPTLDGTADDGPSLDTALAELESLGQNLTADLRSAAEAVASGRRPAEPRRLAESLAMWAERRDRVADRSADAGVDWPDESDYAWLTTERARLEASRAELAALRERAHSYDALIGAAKDPDEVATLSMLRDRVVAQIGEVAKTLGQKSTVPSAQAEPDEADDGERTDDAVAAGALADTQEHAPVPLVAQDGGEGTDNGTATGEEAPAPAGPTRGAGPETSPAAVSEAEAAAVPSADPGDVRAGAATAPAGPVDDGARGTEGSGTGDSTDSGHSTATAVDGAAPAPTPEQDAPEGRQATTDLDLVEQEPWPASVAEADWDVQAPWETGQEPPVVRLVRDGRLAEAYWMTEASAEPAMRAQALAFAAAAFRCGTESEATDVQILHDIDPAALAPDRDAYLVALVAALRAGLTACWPHVLVSDFSAPAGLAAPWQELLTVLVAAVRNGRLFDPAARHADDVLNQEHDLEEELGEEARQLLDGLARRKTMYQRATRVLQYLVGPMGELGLALRDVIQWVDDGTLPTAGFRARAEELRSSDAVDRLIEQTDSRFRTPKQAKEPITAGALRQLHAACRSVSDLLTKADAVAANLSRPSGPGQSGIPELASARRDLRDVEAPPGVGGAALLLLHQWLEGEVQPPSSEDRPGVDGAERRPPADCLLALPDVPRDSGGLPDLDDPRTARRMAALMAPADAEQALRRYLKRGDLHLARALVEAVRLDRNGYGVTDTEWVGGAERRLQQAEENWRETVHRQHTQAAGLLAQMRTLNLLAPDQERHFTGRLQEFAHGEDAGRYRYALDRLERLARELSELVQDSTRRQRQELEQLRLVQGRPLNQADYERITKLITEGDTVTAEEFLALARGGKPLPERPDDDGAELAAFVAGLTGPGVPRPGGDGVDAEWWATGYGTAGGLTEAADLGLRSWKALCTRHGRNSEWQQHLPRVLRLLGLEPTGQPVVETRTQGVRRFKVKARVAERTGYVAALGSQATSYTIQLIWEEQRANGPLAHLEDADVDANIVLYLHPLGTEGRRRLADASRSGAQQALVVDPAVVGWMAARAPGSFRALQRVTLPWAAYNPYTPFVAGLVPPEVFYGRDEEMREVMDPRGGLFLYGGRQLGKSALLRRVARIFPSRSDNYVAIYLDLLKSEIGQAEAPDKIWSLLAEELKRRGVFGNKVSEQAGPDVVARRLGEWLDADESRRLLVLADEADAFLTADSRRTFKMGGESTFPNVKRFQQLMERTDRRFKIVFAGLHQVQRFGALSNVSTVHGGPDVLVGPLKQQAALKLVTEPMAALGYAFGRPELVWRILAITNYQANIVEIFCSELVRTLHSRPYVVTDRATAITDQDVQEVAASETLRRRIAERLRFTINLEDRYRVLALVIALRSLEDRYRGDYSAKELLDLAREAWPEGFEECGVQQAEIYLTEMVGLGLLIRLGDRARFAVRSPNVVNMLGTREELEVELHETEFGLPYDYNPRAARRILGRERTTGVLLYSPLTEGQLHEAAQPGVSVVSTTELHRPELVLRAVAAFAEGRGVKVVRAEPGADLGSVLGAAGAARSRAGHVVLADLRGKSVAELNEELRRCVDFAGPAADEHVPQNEGRKEKQSRTILVLAGAEAVGALRARDEGRRLRVRTLQPRRWTADSLRAWPECPFVSREDRRRLTEATSGWPRWTEIAVADVSLRGATLDDALDRVRTATALPANVAAHIRESGLTTRDLSLLDMWLAYVEEGQGVPVDDVEAATGLSAEETQEWLAHLDQLGVIDEVDKGMAVDPVTFRALRVRAAETT</sequence>
<dbReference type="SUPFAM" id="SSF52540">
    <property type="entry name" value="P-loop containing nucleoside triphosphate hydrolases"/>
    <property type="match status" value="1"/>
</dbReference>
<dbReference type="PATRIC" id="fig|1214242.5.peg.1944"/>
<feature type="region of interest" description="Disordered" evidence="2">
    <location>
        <begin position="287"/>
        <end position="438"/>
    </location>
</feature>
<evidence type="ECO:0000313" key="3">
    <source>
        <dbReference type="EMBL" id="AGS68705.1"/>
    </source>
</evidence>
<proteinExistence type="predicted"/>
<dbReference type="Proteomes" id="UP000015423">
    <property type="component" value="Chromosome"/>
</dbReference>
<dbReference type="EMBL" id="CP006259">
    <property type="protein sequence ID" value="AGS68705.1"/>
    <property type="molecule type" value="Genomic_DNA"/>
</dbReference>
<name>S5VJS2_STRC3</name>
<protein>
    <submittedName>
        <fullName evidence="3">Uncharacterized protein</fullName>
    </submittedName>
</protein>
<dbReference type="eggNOG" id="COG1672">
    <property type="taxonomic scope" value="Bacteria"/>
</dbReference>
<evidence type="ECO:0000313" key="4">
    <source>
        <dbReference type="Proteomes" id="UP000015423"/>
    </source>
</evidence>
<feature type="compositionally biased region" description="Low complexity" evidence="2">
    <location>
        <begin position="340"/>
        <end position="377"/>
    </location>
</feature>
<evidence type="ECO:0000256" key="1">
    <source>
        <dbReference type="SAM" id="Coils"/>
    </source>
</evidence>
<accession>S5VJS2</accession>
<gene>
    <name evidence="3" type="ORF">B446_09410</name>
</gene>
<feature type="region of interest" description="Disordered" evidence="2">
    <location>
        <begin position="115"/>
        <end position="156"/>
    </location>
</feature>
<feature type="compositionally biased region" description="Low complexity" evidence="2">
    <location>
        <begin position="407"/>
        <end position="419"/>
    </location>
</feature>
<dbReference type="InterPro" id="IPR027417">
    <property type="entry name" value="P-loop_NTPase"/>
</dbReference>
<dbReference type="KEGG" id="sci:B446_09410"/>
<feature type="coiled-coil region" evidence="1">
    <location>
        <begin position="933"/>
        <end position="960"/>
    </location>
</feature>
<reference evidence="4" key="1">
    <citation type="submission" date="2012-10" db="EMBL/GenBank/DDBJ databases">
        <title>The complete genome sequence of Streptomyces collinus Tu 365.</title>
        <authorList>
            <person name="Ruckert C."/>
            <person name="Szczepanowski R."/>
            <person name="Goesmann A."/>
            <person name="Pross E.K."/>
            <person name="Musiol E.M."/>
            <person name="Blin K."/>
            <person name="Wohlleben W."/>
            <person name="Puhler A."/>
            <person name="Weber T."/>
            <person name="Kalinowski J."/>
        </authorList>
    </citation>
    <scope>NUCLEOTIDE SEQUENCE [LARGE SCALE GENOMIC DNA]</scope>
    <source>
        <strain evidence="4">DSM 40733 / Tue 365</strain>
    </source>
</reference>
<evidence type="ECO:0000256" key="2">
    <source>
        <dbReference type="SAM" id="MobiDB-lite"/>
    </source>
</evidence>
<dbReference type="HOGENOM" id="CLU_002003_0_0_11"/>
<organism evidence="3 4">
    <name type="scientific">Streptomyces collinus (strain DSM 40733 / Tue 365)</name>
    <dbReference type="NCBI Taxonomy" id="1214242"/>
    <lineage>
        <taxon>Bacteria</taxon>
        <taxon>Bacillati</taxon>
        <taxon>Actinomycetota</taxon>
        <taxon>Actinomycetes</taxon>
        <taxon>Kitasatosporales</taxon>
        <taxon>Streptomycetaceae</taxon>
        <taxon>Streptomyces</taxon>
    </lineage>
</organism>